<dbReference type="RefSeq" id="WP_260799682.1">
    <property type="nucleotide sequence ID" value="NZ_JAOCQJ010000003.1"/>
</dbReference>
<dbReference type="Gene3D" id="3.90.1720.10">
    <property type="entry name" value="endopeptidase domain like (from Nostoc punctiforme)"/>
    <property type="match status" value="1"/>
</dbReference>
<comment type="caution">
    <text evidence="1">The sequence shown here is derived from an EMBL/GenBank/DDBJ whole genome shotgun (WGS) entry which is preliminary data.</text>
</comment>
<protein>
    <submittedName>
        <fullName evidence="1">YiiX/YebB-like N1pC/P60 family cysteine hydrolase</fullName>
    </submittedName>
</protein>
<gene>
    <name evidence="1" type="ORF">N5I87_12115</name>
</gene>
<reference evidence="1" key="1">
    <citation type="journal article" date="2023" name="Front. Microbiol.">
        <title>Ralstonia chuxiongensis sp. nov., Ralstonia mojiangensis sp. nov., and Ralstonia soli sp. nov., isolated from tobacco fields, are three novel species in the family Burkholderiaceae.</title>
        <authorList>
            <person name="Lu C.H."/>
            <person name="Zhang Y.Y."/>
            <person name="Jiang N."/>
            <person name="Chen W."/>
            <person name="Shao X."/>
            <person name="Zhao Z.M."/>
            <person name="Lu W.L."/>
            <person name="Hu X."/>
            <person name="Xi Y.X."/>
            <person name="Zou S.Y."/>
            <person name="Wei Q.J."/>
            <person name="Lin Z.L."/>
            <person name="Gong L."/>
            <person name="Gai X.T."/>
            <person name="Zhang L.Q."/>
            <person name="Li J.Y."/>
            <person name="Jin Y."/>
            <person name="Xia Z.Y."/>
        </authorList>
    </citation>
    <scope>NUCLEOTIDE SEQUENCE</scope>
    <source>
        <strain evidence="1">22TCCZM01-4</strain>
    </source>
</reference>
<dbReference type="AlphaFoldDB" id="A0AAE3I3H6"/>
<dbReference type="EMBL" id="JAOCQJ010000003">
    <property type="protein sequence ID" value="MCT7316750.1"/>
    <property type="molecule type" value="Genomic_DNA"/>
</dbReference>
<evidence type="ECO:0000313" key="1">
    <source>
        <dbReference type="EMBL" id="MCT7316750.1"/>
    </source>
</evidence>
<proteinExistence type="predicted"/>
<evidence type="ECO:0000313" key="2">
    <source>
        <dbReference type="Proteomes" id="UP001164374"/>
    </source>
</evidence>
<dbReference type="InterPro" id="IPR024453">
    <property type="entry name" value="Peptidase_C92"/>
</dbReference>
<keyword evidence="1" id="KW-0378">Hydrolase</keyword>
<name>A0AAE3I3H6_9RALS</name>
<sequence length="151" mass="17200">MSSVQLLFSTTRSPMSWAIRACTWSPWSHVGLVDGDHVIESMPRHGVRRIPLQQALGNASRYAFARFAARRPAKIAAAATSQLSKPYDYEAIVGMGLHRDWQRPDAWFCSELLAWAFQEAGEPLFRPELTRRVTPQHFWMLAPLPRGRLLL</sequence>
<dbReference type="GO" id="GO:0016787">
    <property type="term" value="F:hydrolase activity"/>
    <property type="evidence" value="ECO:0007669"/>
    <property type="project" value="UniProtKB-KW"/>
</dbReference>
<organism evidence="1 2">
    <name type="scientific">Ralstonia mojiangensis</name>
    <dbReference type="NCBI Taxonomy" id="2953895"/>
    <lineage>
        <taxon>Bacteria</taxon>
        <taxon>Pseudomonadati</taxon>
        <taxon>Pseudomonadota</taxon>
        <taxon>Betaproteobacteria</taxon>
        <taxon>Burkholderiales</taxon>
        <taxon>Burkholderiaceae</taxon>
        <taxon>Ralstonia</taxon>
    </lineage>
</organism>
<accession>A0AAE3I3H6</accession>
<dbReference type="InterPro" id="IPR038765">
    <property type="entry name" value="Papain-like_cys_pep_sf"/>
</dbReference>
<dbReference type="Proteomes" id="UP001164374">
    <property type="component" value="Unassembled WGS sequence"/>
</dbReference>
<reference evidence="1" key="2">
    <citation type="submission" date="2023-02" db="EMBL/GenBank/DDBJ databases">
        <authorList>
            <person name="Lu C.-H."/>
        </authorList>
    </citation>
    <scope>NUCLEOTIDE SEQUENCE</scope>
    <source>
        <strain evidence="1">22TCCZM01-4</strain>
    </source>
</reference>
<dbReference type="Pfam" id="PF05708">
    <property type="entry name" value="Peptidase_C92"/>
    <property type="match status" value="1"/>
</dbReference>
<dbReference type="SUPFAM" id="SSF54001">
    <property type="entry name" value="Cysteine proteinases"/>
    <property type="match status" value="1"/>
</dbReference>